<dbReference type="Pfam" id="PF07732">
    <property type="entry name" value="Cu-oxidase_3"/>
    <property type="match status" value="1"/>
</dbReference>
<organism evidence="6 7">
    <name type="scientific">Nostoc commune NIES-4072</name>
    <dbReference type="NCBI Taxonomy" id="2005467"/>
    <lineage>
        <taxon>Bacteria</taxon>
        <taxon>Bacillati</taxon>
        <taxon>Cyanobacteriota</taxon>
        <taxon>Cyanophyceae</taxon>
        <taxon>Nostocales</taxon>
        <taxon>Nostocaceae</taxon>
        <taxon>Nostoc</taxon>
    </lineage>
</organism>
<sequence>MLTRRQLILASTGIGAGFLISEIFKAKKSYAVLPEISKFTEPLPISFASAAPSSLVIAPSSHSFHKDLGAGATWGYNGADYLGPTFEITRGTPLQLTAHNNLGTHPFANSLDLRLHGIQESDKTNPRLSLHLHGSNTEAKSDGYPTNTFTPGQSYVYNFNNNQEAATLWYHDHTLGMTSLNVMAGLAGVYLIRDVDDPVGGNGPLGIPAGPPYEIPLVLQDRLFNPDGSLFYPPAPWTPEFLGNVATVNGKAWPNLNVERTIYRFRIVNGSNARTYHLKLSSNQPIIQIGTDGGMLNTPVELSRLLLAPGERADVLIDFSKNLPGEKIVWQNDATSPFPFGRANAVFNLSFPLPEIMQFTVKAGAANPKPIPQTLRLHKPLIKPIANKPVRQRFLTLGEIVGPLGPLVLLQNFIYWDEAENYPELMERPKVDTVEQWNIINLQPVAHPVHLHLVFFQILNRQKINLTRYLKSYLTTTGSPRQVRTHHIPLGGPTVPANYPPPDPTPFAVAPPRPPAPNESGWKDTVLVYPGEVTRLIVPFGAQAAENLPFGNSFTGRYVWHCHMLDHEDNEMMLPYEVVP</sequence>
<feature type="domain" description="Plastocyanin-like" evidence="3">
    <location>
        <begin position="253"/>
        <end position="321"/>
    </location>
</feature>
<feature type="region of interest" description="Disordered" evidence="2">
    <location>
        <begin position="492"/>
        <end position="516"/>
    </location>
</feature>
<proteinExistence type="inferred from homology"/>
<feature type="domain" description="Plastocyanin-like" evidence="5">
    <location>
        <begin position="127"/>
        <end position="194"/>
    </location>
</feature>
<dbReference type="CDD" id="cd13844">
    <property type="entry name" value="CuRO_1_BOD_CotA_like"/>
    <property type="match status" value="1"/>
</dbReference>
<evidence type="ECO:0000256" key="2">
    <source>
        <dbReference type="SAM" id="MobiDB-lite"/>
    </source>
</evidence>
<dbReference type="InterPro" id="IPR045087">
    <property type="entry name" value="Cu-oxidase_fam"/>
</dbReference>
<dbReference type="Pfam" id="PF00394">
    <property type="entry name" value="Cu-oxidase"/>
    <property type="match status" value="1"/>
</dbReference>
<feature type="domain" description="Plastocyanin-like" evidence="4">
    <location>
        <begin position="429"/>
        <end position="578"/>
    </location>
</feature>
<dbReference type="InterPro" id="IPR001117">
    <property type="entry name" value="Cu-oxidase_2nd"/>
</dbReference>
<protein>
    <submittedName>
        <fullName evidence="6">Multicopper oxidase type 2</fullName>
    </submittedName>
</protein>
<evidence type="ECO:0000313" key="7">
    <source>
        <dbReference type="Proteomes" id="UP000245124"/>
    </source>
</evidence>
<evidence type="ECO:0000313" key="6">
    <source>
        <dbReference type="EMBL" id="GBG23245.1"/>
    </source>
</evidence>
<reference evidence="6 7" key="1">
    <citation type="submission" date="2017-06" db="EMBL/GenBank/DDBJ databases">
        <title>Genome sequencing of cyanobaciteial culture collection at National Institute for Environmental Studies (NIES).</title>
        <authorList>
            <person name="Hirose Y."/>
            <person name="Shimura Y."/>
            <person name="Fujisawa T."/>
            <person name="Nakamura Y."/>
            <person name="Kawachi M."/>
        </authorList>
    </citation>
    <scope>NUCLEOTIDE SEQUENCE [LARGE SCALE GENOMIC DNA]</scope>
    <source>
        <strain evidence="6 7">NIES-4072</strain>
    </source>
</reference>
<keyword evidence="7" id="KW-1185">Reference proteome</keyword>
<name>A0A2R5FYA0_NOSCO</name>
<dbReference type="InterPro" id="IPR011706">
    <property type="entry name" value="Cu-oxidase_C"/>
</dbReference>
<gene>
    <name evidence="6" type="ORF">NIES4072_69570</name>
</gene>
<evidence type="ECO:0000256" key="1">
    <source>
        <dbReference type="ARBA" id="ARBA00010609"/>
    </source>
</evidence>
<comment type="caution">
    <text evidence="6">The sequence shown here is derived from an EMBL/GenBank/DDBJ whole genome shotgun (WGS) entry which is preliminary data.</text>
</comment>
<dbReference type="GO" id="GO:0005507">
    <property type="term" value="F:copper ion binding"/>
    <property type="evidence" value="ECO:0007669"/>
    <property type="project" value="InterPro"/>
</dbReference>
<dbReference type="Gene3D" id="2.60.40.420">
    <property type="entry name" value="Cupredoxins - blue copper proteins"/>
    <property type="match status" value="3"/>
</dbReference>
<accession>A0A2R5FYA0</accession>
<dbReference type="InterPro" id="IPR011707">
    <property type="entry name" value="Cu-oxidase-like_N"/>
</dbReference>
<dbReference type="Proteomes" id="UP000245124">
    <property type="component" value="Unassembled WGS sequence"/>
</dbReference>
<evidence type="ECO:0000259" key="5">
    <source>
        <dbReference type="Pfam" id="PF07732"/>
    </source>
</evidence>
<dbReference type="EMBL" id="BDUD01000002">
    <property type="protein sequence ID" value="GBG23245.1"/>
    <property type="molecule type" value="Genomic_DNA"/>
</dbReference>
<dbReference type="PANTHER" id="PTHR48267">
    <property type="entry name" value="CUPREDOXIN SUPERFAMILY PROTEIN"/>
    <property type="match status" value="1"/>
</dbReference>
<evidence type="ECO:0000259" key="3">
    <source>
        <dbReference type="Pfam" id="PF00394"/>
    </source>
</evidence>
<dbReference type="SUPFAM" id="SSF49503">
    <property type="entry name" value="Cupredoxins"/>
    <property type="match status" value="3"/>
</dbReference>
<feature type="compositionally biased region" description="Pro residues" evidence="2">
    <location>
        <begin position="498"/>
        <end position="516"/>
    </location>
</feature>
<dbReference type="RefSeq" id="WP_109013138.1">
    <property type="nucleotide sequence ID" value="NZ_BDUD01000002.1"/>
</dbReference>
<evidence type="ECO:0000259" key="4">
    <source>
        <dbReference type="Pfam" id="PF07731"/>
    </source>
</evidence>
<dbReference type="InterPro" id="IPR008972">
    <property type="entry name" value="Cupredoxin"/>
</dbReference>
<dbReference type="AlphaFoldDB" id="A0A2R5FYA0"/>
<dbReference type="OrthoDB" id="9757546at2"/>
<dbReference type="PANTHER" id="PTHR48267:SF1">
    <property type="entry name" value="BILIRUBIN OXIDASE"/>
    <property type="match status" value="1"/>
</dbReference>
<dbReference type="Pfam" id="PF07731">
    <property type="entry name" value="Cu-oxidase_2"/>
    <property type="match status" value="1"/>
</dbReference>
<dbReference type="GO" id="GO:0016491">
    <property type="term" value="F:oxidoreductase activity"/>
    <property type="evidence" value="ECO:0007669"/>
    <property type="project" value="InterPro"/>
</dbReference>
<dbReference type="CDD" id="cd13868">
    <property type="entry name" value="CuRO_2_CotA_like"/>
    <property type="match status" value="1"/>
</dbReference>
<comment type="similarity">
    <text evidence="1">Belongs to the multicopper oxidase family.</text>
</comment>